<protein>
    <submittedName>
        <fullName evidence="2">Uncharacterized protein</fullName>
    </submittedName>
</protein>
<dbReference type="EMBL" id="CP144699">
    <property type="protein sequence ID" value="WVZ19861.1"/>
    <property type="molecule type" value="Genomic_DNA"/>
</dbReference>
<evidence type="ECO:0000256" key="1">
    <source>
        <dbReference type="SAM" id="MobiDB-lite"/>
    </source>
</evidence>
<dbReference type="AlphaFoldDB" id="A0AAQ3S8Q9"/>
<feature type="region of interest" description="Disordered" evidence="1">
    <location>
        <begin position="81"/>
        <end position="122"/>
    </location>
</feature>
<sequence length="284" mass="32229">MRLSKRKKPWKHEGCGHERRSNEVLPWLEVLPWFEVLPWLKALGLCQYGVVIVICKVTNGGPSKINIGPLTRAMSKRIQEEEGNINKEEEPSLCNSRRLPRKHRTKEDKVEKNTAGAQRPLPAAQRQQHQIHLLHRVAELATVACTPSFLSCVASSARLFYTFSSLLGTFWNIVFRVQTLCAYSAHSPLASFPLGRLSELENPYFFHTPSLKPSSNTFRACCCTFIPLPSLDLEADASIIWHQEPAVPVTLQELTHGLVYLAVVCDFFFRRFRFQQASSNRVAS</sequence>
<keyword evidence="3" id="KW-1185">Reference proteome</keyword>
<feature type="compositionally biased region" description="Basic and acidic residues" evidence="1">
    <location>
        <begin position="81"/>
        <end position="90"/>
    </location>
</feature>
<evidence type="ECO:0000313" key="3">
    <source>
        <dbReference type="Proteomes" id="UP001374535"/>
    </source>
</evidence>
<organism evidence="2 3">
    <name type="scientific">Vigna mungo</name>
    <name type="common">Black gram</name>
    <name type="synonym">Phaseolus mungo</name>
    <dbReference type="NCBI Taxonomy" id="3915"/>
    <lineage>
        <taxon>Eukaryota</taxon>
        <taxon>Viridiplantae</taxon>
        <taxon>Streptophyta</taxon>
        <taxon>Embryophyta</taxon>
        <taxon>Tracheophyta</taxon>
        <taxon>Spermatophyta</taxon>
        <taxon>Magnoliopsida</taxon>
        <taxon>eudicotyledons</taxon>
        <taxon>Gunneridae</taxon>
        <taxon>Pentapetalae</taxon>
        <taxon>rosids</taxon>
        <taxon>fabids</taxon>
        <taxon>Fabales</taxon>
        <taxon>Fabaceae</taxon>
        <taxon>Papilionoideae</taxon>
        <taxon>50 kb inversion clade</taxon>
        <taxon>NPAAA clade</taxon>
        <taxon>indigoferoid/millettioid clade</taxon>
        <taxon>Phaseoleae</taxon>
        <taxon>Vigna</taxon>
    </lineage>
</organism>
<proteinExistence type="predicted"/>
<accession>A0AAQ3S8Q9</accession>
<name>A0AAQ3S8Q9_VIGMU</name>
<dbReference type="Proteomes" id="UP001374535">
    <property type="component" value="Chromosome 2"/>
</dbReference>
<gene>
    <name evidence="2" type="ORF">V8G54_007183</name>
</gene>
<reference evidence="2 3" key="1">
    <citation type="journal article" date="2023" name="Life. Sci Alliance">
        <title>Evolutionary insights into 3D genome organization and epigenetic landscape of Vigna mungo.</title>
        <authorList>
            <person name="Junaid A."/>
            <person name="Singh B."/>
            <person name="Bhatia S."/>
        </authorList>
    </citation>
    <scope>NUCLEOTIDE SEQUENCE [LARGE SCALE GENOMIC DNA]</scope>
    <source>
        <strain evidence="2">Urdbean</strain>
    </source>
</reference>
<evidence type="ECO:0000313" key="2">
    <source>
        <dbReference type="EMBL" id="WVZ19861.1"/>
    </source>
</evidence>